<sequence>MTMMVSDAKTTRRQFFAGTDDMCLLACVERVTPWTRPRKNVMDAWEQVAKALLADPQCALRTVTAMSCRGRFYRLVAQRRTKQEAALRKGLTNDAYERKIALLDAMMTQLEVEEPKSNGGMVQMDVDKPRTNAVIGGPPGMSTDNVSRLVASTTGIEIAAFVPFDEDVSVTLTEETGVVNGNDRAQEIELPCMPPSKKPRHELRPADNAPVITSTGTDEKPAWQDIATRTLALWEKKLEIDHRDREAERKLRHQELKLRQEEIQVHRDSIKQLINALQDTNASRQRFTTVPLSAELGDFGQAA</sequence>
<dbReference type="OrthoDB" id="78720at2759"/>
<evidence type="ECO:0000313" key="3">
    <source>
        <dbReference type="Proteomes" id="UP000794436"/>
    </source>
</evidence>
<dbReference type="EMBL" id="SPLM01000072">
    <property type="protein sequence ID" value="TMW63575.1"/>
    <property type="molecule type" value="Genomic_DNA"/>
</dbReference>
<gene>
    <name evidence="2" type="ORF">Poli38472_002516</name>
</gene>
<protein>
    <recommendedName>
        <fullName evidence="4">Myb-like domain-containing protein</fullName>
    </recommendedName>
</protein>
<accession>A0A8K1CIZ1</accession>
<evidence type="ECO:0000313" key="2">
    <source>
        <dbReference type="EMBL" id="TMW63575.1"/>
    </source>
</evidence>
<keyword evidence="3" id="KW-1185">Reference proteome</keyword>
<evidence type="ECO:0008006" key="4">
    <source>
        <dbReference type="Google" id="ProtNLM"/>
    </source>
</evidence>
<evidence type="ECO:0000256" key="1">
    <source>
        <dbReference type="SAM" id="MobiDB-lite"/>
    </source>
</evidence>
<name>A0A8K1CIZ1_PYTOL</name>
<dbReference type="PANTHER" id="PTHR37558:SF1">
    <property type="entry name" value="HTH CENPB-TYPE DOMAIN-CONTAINING PROTEIN"/>
    <property type="match status" value="1"/>
</dbReference>
<reference evidence="2" key="1">
    <citation type="submission" date="2019-03" db="EMBL/GenBank/DDBJ databases">
        <title>Long read genome sequence of the mycoparasitic Pythium oligandrum ATCC 38472 isolated from sugarbeet rhizosphere.</title>
        <authorList>
            <person name="Gaulin E."/>
        </authorList>
    </citation>
    <scope>NUCLEOTIDE SEQUENCE</scope>
    <source>
        <strain evidence="2">ATCC 38472_TT</strain>
    </source>
</reference>
<dbReference type="PANTHER" id="PTHR37558">
    <property type="entry name" value="HTH CENPB-TYPE DOMAIN-CONTAINING PROTEIN"/>
    <property type="match status" value="1"/>
</dbReference>
<proteinExistence type="predicted"/>
<dbReference type="AlphaFoldDB" id="A0A8K1CIZ1"/>
<comment type="caution">
    <text evidence="2">The sequence shown here is derived from an EMBL/GenBank/DDBJ whole genome shotgun (WGS) entry which is preliminary data.</text>
</comment>
<dbReference type="Proteomes" id="UP000794436">
    <property type="component" value="Unassembled WGS sequence"/>
</dbReference>
<feature type="region of interest" description="Disordered" evidence="1">
    <location>
        <begin position="192"/>
        <end position="219"/>
    </location>
</feature>
<organism evidence="2 3">
    <name type="scientific">Pythium oligandrum</name>
    <name type="common">Mycoparasitic fungus</name>
    <dbReference type="NCBI Taxonomy" id="41045"/>
    <lineage>
        <taxon>Eukaryota</taxon>
        <taxon>Sar</taxon>
        <taxon>Stramenopiles</taxon>
        <taxon>Oomycota</taxon>
        <taxon>Peronosporomycetes</taxon>
        <taxon>Pythiales</taxon>
        <taxon>Pythiaceae</taxon>
        <taxon>Pythium</taxon>
    </lineage>
</organism>